<dbReference type="EC" id="1.-.-.-" evidence="5"/>
<dbReference type="Proteomes" id="UP000663281">
    <property type="component" value="Chromosome"/>
</dbReference>
<keyword evidence="2 5" id="KW-0288">FMN</keyword>
<evidence type="ECO:0000313" key="8">
    <source>
        <dbReference type="Proteomes" id="UP000663281"/>
    </source>
</evidence>
<dbReference type="CDD" id="cd02148">
    <property type="entry name" value="RutE-like"/>
    <property type="match status" value="1"/>
</dbReference>
<evidence type="ECO:0000256" key="5">
    <source>
        <dbReference type="HAMAP-Rule" id="MF_01204"/>
    </source>
</evidence>
<dbReference type="RefSeq" id="WP_207325410.1">
    <property type="nucleotide sequence ID" value="NZ_CP071504.1"/>
</dbReference>
<keyword evidence="5" id="KW-0520">NAD</keyword>
<gene>
    <name evidence="7" type="ORF">JYB88_02740</name>
</gene>
<dbReference type="HAMAP" id="MF_01204">
    <property type="entry name" value="Oxidoreductase_RutE_HadB"/>
    <property type="match status" value="1"/>
</dbReference>
<dbReference type="InterPro" id="IPR023936">
    <property type="entry name" value="RutE-like"/>
</dbReference>
<keyword evidence="8" id="KW-1185">Reference proteome</keyword>
<dbReference type="Gene3D" id="3.40.109.10">
    <property type="entry name" value="NADH Oxidase"/>
    <property type="match status" value="1"/>
</dbReference>
<evidence type="ECO:0000313" key="7">
    <source>
        <dbReference type="EMBL" id="QSX30597.1"/>
    </source>
</evidence>
<evidence type="ECO:0000256" key="1">
    <source>
        <dbReference type="ARBA" id="ARBA00022630"/>
    </source>
</evidence>
<sequence length="211" mass="23552">MSTRLSDEGMDLLFRQARTHTHWLNKPVSDATLHELYELMKWGPTSVNGSPARILFLRTEAAKQRLLPALASGNIDKTMSAPVTAIIGYNLRFYDKLPKLSPHNPAMKEMFIKAPELAEITARRNSSLQGAYFILAARALGLDCGPMSGFDNAKVDQEFFGAGQQAYPDEQEFFTTCCTRSNFLCNLGYGDSSQLHPRAPRLDFDEACQLL</sequence>
<keyword evidence="1 5" id="KW-0285">Flavoprotein</keyword>
<dbReference type="InterPro" id="IPR000415">
    <property type="entry name" value="Nitroreductase-like"/>
</dbReference>
<dbReference type="AlphaFoldDB" id="A0A975AKQ0"/>
<evidence type="ECO:0000256" key="2">
    <source>
        <dbReference type="ARBA" id="ARBA00022643"/>
    </source>
</evidence>
<evidence type="ECO:0000259" key="6">
    <source>
        <dbReference type="Pfam" id="PF00881"/>
    </source>
</evidence>
<keyword evidence="3 5" id="KW-0521">NADP</keyword>
<dbReference type="InterPro" id="IPR029479">
    <property type="entry name" value="Nitroreductase"/>
</dbReference>
<dbReference type="InterPro" id="IPR050461">
    <property type="entry name" value="Nitroreductase_HadB/RutE"/>
</dbReference>
<evidence type="ECO:0000256" key="4">
    <source>
        <dbReference type="ARBA" id="ARBA00023002"/>
    </source>
</evidence>
<comment type="similarity">
    <text evidence="5">Belongs to the nitroreductase family. HadB/RutE subfamily.</text>
</comment>
<dbReference type="KEGG" id="scyp:JYB88_02740"/>
<dbReference type="GO" id="GO:0016491">
    <property type="term" value="F:oxidoreductase activity"/>
    <property type="evidence" value="ECO:0007669"/>
    <property type="project" value="UniProtKB-UniRule"/>
</dbReference>
<dbReference type="SUPFAM" id="SSF55469">
    <property type="entry name" value="FMN-dependent nitroreductase-like"/>
    <property type="match status" value="1"/>
</dbReference>
<proteinExistence type="inferred from homology"/>
<comment type="cofactor">
    <cofactor evidence="5">
        <name>FMN</name>
        <dbReference type="ChEBI" id="CHEBI:58210"/>
    </cofactor>
</comment>
<organism evidence="7 8">
    <name type="scientific">Shewanella cyperi</name>
    <dbReference type="NCBI Taxonomy" id="2814292"/>
    <lineage>
        <taxon>Bacteria</taxon>
        <taxon>Pseudomonadati</taxon>
        <taxon>Pseudomonadota</taxon>
        <taxon>Gammaproteobacteria</taxon>
        <taxon>Alteromonadales</taxon>
        <taxon>Shewanellaceae</taxon>
        <taxon>Shewanella</taxon>
    </lineage>
</organism>
<dbReference type="PANTHER" id="PTHR43543">
    <property type="entry name" value="MALONIC SEMIALDEHYDE REDUCTASE RUTE-RELATED"/>
    <property type="match status" value="1"/>
</dbReference>
<reference evidence="7 8" key="1">
    <citation type="submission" date="2021-03" db="EMBL/GenBank/DDBJ databases">
        <title>Novel species identification of genus Shewanella.</title>
        <authorList>
            <person name="Liu G."/>
            <person name="Zhang Q."/>
        </authorList>
    </citation>
    <scope>NUCLEOTIDE SEQUENCE [LARGE SCALE GENOMIC DNA]</scope>
    <source>
        <strain evidence="7 8">FJAT-53726</strain>
    </source>
</reference>
<name>A0A975AKQ0_9GAMM</name>
<accession>A0A975AKQ0</accession>
<dbReference type="Pfam" id="PF00881">
    <property type="entry name" value="Nitroreductase"/>
    <property type="match status" value="1"/>
</dbReference>
<dbReference type="NCBIfam" id="NF003768">
    <property type="entry name" value="PRK05365.1"/>
    <property type="match status" value="1"/>
</dbReference>
<dbReference type="PANTHER" id="PTHR43543:SF1">
    <property type="entry name" value="MALONIC SEMIALDEHYDE REDUCTASE RUTE-RELATED"/>
    <property type="match status" value="1"/>
</dbReference>
<protein>
    <recommendedName>
        <fullName evidence="5">Putative NADH dehydrogenase/NAD(P)H nitroreductase JYB88_02740</fullName>
        <ecNumber evidence="5">1.-.-.-</ecNumber>
    </recommendedName>
</protein>
<keyword evidence="4 5" id="KW-0560">Oxidoreductase</keyword>
<evidence type="ECO:0000256" key="3">
    <source>
        <dbReference type="ARBA" id="ARBA00022857"/>
    </source>
</evidence>
<feature type="domain" description="Nitroreductase" evidence="6">
    <location>
        <begin position="16"/>
        <end position="159"/>
    </location>
</feature>
<dbReference type="EMBL" id="CP071504">
    <property type="protein sequence ID" value="QSX30597.1"/>
    <property type="molecule type" value="Genomic_DNA"/>
</dbReference>